<comment type="subcellular location">
    <subcellularLocation>
        <location evidence="1">Cell membrane</location>
        <topology evidence="1">Multi-pass membrane protein</topology>
    </subcellularLocation>
</comment>
<sequence length="328" mass="34359">MAERAEVHRKPKRVLSAQNFLVQNAIYLVLVVLLVAAGVVSPIFYRPQNIFNVLQQASVLGIVSVGQTLVILSGGIDLSVASIVSTSCVFAAALMAGRNTMVVPVALFCLAVGALAGFLNGLIVTRRNAPPFIVTLGTALIFQGIRFVYTKGAPFGSIPSWLRFLGRGGVSFVPVAVIIFLALALAAEYILRRSAYGRKIYAVGDNRIAALYSGIDVARITLSVYVLSGTLAAFGGLVLAGYLGFGDNWAGRGYELDSIAAVVVGGTSLAGGEGNVGGTVVGVLLITILFNIVLLAGLPYQFQQIVKGLVIAAAVIFYSFVRTSGEGR</sequence>
<feature type="transmembrane region" description="Helical" evidence="11">
    <location>
        <begin position="21"/>
        <end position="44"/>
    </location>
</feature>
<gene>
    <name evidence="12" type="ORF">ENV30_04900</name>
</gene>
<evidence type="ECO:0000256" key="4">
    <source>
        <dbReference type="ARBA" id="ARBA00022475"/>
    </source>
</evidence>
<evidence type="ECO:0000256" key="9">
    <source>
        <dbReference type="ARBA" id="ARBA00025439"/>
    </source>
</evidence>
<keyword evidence="7 11" id="KW-1133">Transmembrane helix</keyword>
<keyword evidence="6 11" id="KW-0812">Transmembrane</keyword>
<evidence type="ECO:0000256" key="5">
    <source>
        <dbReference type="ARBA" id="ARBA00022519"/>
    </source>
</evidence>
<evidence type="ECO:0000313" key="12">
    <source>
        <dbReference type="EMBL" id="HGI30631.1"/>
    </source>
</evidence>
<dbReference type="InterPro" id="IPR001851">
    <property type="entry name" value="ABC_transp_permease"/>
</dbReference>
<evidence type="ECO:0000256" key="10">
    <source>
        <dbReference type="ARBA" id="ARBA00039381"/>
    </source>
</evidence>
<keyword evidence="8 11" id="KW-0472">Membrane</keyword>
<keyword evidence="4" id="KW-1003">Cell membrane</keyword>
<evidence type="ECO:0000256" key="7">
    <source>
        <dbReference type="ARBA" id="ARBA00022989"/>
    </source>
</evidence>
<evidence type="ECO:0000256" key="11">
    <source>
        <dbReference type="SAM" id="Phobius"/>
    </source>
</evidence>
<comment type="function">
    <text evidence="9">Part of the ABC transporter complex LsrABCD involved in autoinducer 2 (AI-2) import. Probably responsible for the translocation of the substrate across the membrane.</text>
</comment>
<reference evidence="12" key="1">
    <citation type="journal article" date="2020" name="mSystems">
        <title>Genome- and Community-Level Interaction Insights into Carbon Utilization and Element Cycling Functions of Hydrothermarchaeota in Hydrothermal Sediment.</title>
        <authorList>
            <person name="Zhou Z."/>
            <person name="Liu Y."/>
            <person name="Xu W."/>
            <person name="Pan J."/>
            <person name="Luo Z.H."/>
            <person name="Li M."/>
        </authorList>
    </citation>
    <scope>NUCLEOTIDE SEQUENCE [LARGE SCALE GENOMIC DNA]</scope>
    <source>
        <strain evidence="12">SpSt-747</strain>
    </source>
</reference>
<comment type="subunit">
    <text evidence="2">The complex is composed of two ATP-binding proteins (LsrA), two transmembrane proteins (LsrC and LsrD) and a solute-binding protein (LsrB).</text>
</comment>
<evidence type="ECO:0000256" key="2">
    <source>
        <dbReference type="ARBA" id="ARBA00011262"/>
    </source>
</evidence>
<evidence type="ECO:0000256" key="8">
    <source>
        <dbReference type="ARBA" id="ARBA00023136"/>
    </source>
</evidence>
<feature type="transmembrane region" description="Helical" evidence="11">
    <location>
        <begin position="276"/>
        <end position="298"/>
    </location>
</feature>
<name>A0A7V3YGY5_9BACT</name>
<dbReference type="CDD" id="cd06579">
    <property type="entry name" value="TM_PBP1_transp_AraH_like"/>
    <property type="match status" value="1"/>
</dbReference>
<evidence type="ECO:0000256" key="6">
    <source>
        <dbReference type="ARBA" id="ARBA00022692"/>
    </source>
</evidence>
<dbReference type="GO" id="GO:0005886">
    <property type="term" value="C:plasma membrane"/>
    <property type="evidence" value="ECO:0007669"/>
    <property type="project" value="UniProtKB-SubCell"/>
</dbReference>
<feature type="transmembrane region" description="Helical" evidence="11">
    <location>
        <begin position="102"/>
        <end position="124"/>
    </location>
</feature>
<comment type="caution">
    <text evidence="12">The sequence shown here is derived from an EMBL/GenBank/DDBJ whole genome shotgun (WGS) entry which is preliminary data.</text>
</comment>
<feature type="transmembrane region" description="Helical" evidence="11">
    <location>
        <begin position="305"/>
        <end position="321"/>
    </location>
</feature>
<keyword evidence="5" id="KW-0997">Cell inner membrane</keyword>
<dbReference type="GO" id="GO:0022857">
    <property type="term" value="F:transmembrane transporter activity"/>
    <property type="evidence" value="ECO:0007669"/>
    <property type="project" value="InterPro"/>
</dbReference>
<evidence type="ECO:0000256" key="1">
    <source>
        <dbReference type="ARBA" id="ARBA00004651"/>
    </source>
</evidence>
<feature type="transmembrane region" description="Helical" evidence="11">
    <location>
        <begin position="50"/>
        <end position="71"/>
    </location>
</feature>
<dbReference type="PANTHER" id="PTHR32196">
    <property type="entry name" value="ABC TRANSPORTER PERMEASE PROTEIN YPHD-RELATED-RELATED"/>
    <property type="match status" value="1"/>
</dbReference>
<organism evidence="12">
    <name type="scientific">Candidatus Caldatribacterium californiense</name>
    <dbReference type="NCBI Taxonomy" id="1454726"/>
    <lineage>
        <taxon>Bacteria</taxon>
        <taxon>Pseudomonadati</taxon>
        <taxon>Atribacterota</taxon>
        <taxon>Atribacteria</taxon>
        <taxon>Atribacterales</taxon>
        <taxon>Candidatus Caldatribacteriaceae</taxon>
        <taxon>Candidatus Caldatribacterium</taxon>
    </lineage>
</organism>
<feature type="transmembrane region" description="Helical" evidence="11">
    <location>
        <begin position="222"/>
        <end position="245"/>
    </location>
</feature>
<accession>A0A7V3YGY5</accession>
<feature type="transmembrane region" description="Helical" evidence="11">
    <location>
        <begin position="78"/>
        <end position="96"/>
    </location>
</feature>
<dbReference type="Pfam" id="PF02653">
    <property type="entry name" value="BPD_transp_2"/>
    <property type="match status" value="1"/>
</dbReference>
<keyword evidence="3" id="KW-0813">Transport</keyword>
<dbReference type="EMBL" id="DTFV01000067">
    <property type="protein sequence ID" value="HGI30631.1"/>
    <property type="molecule type" value="Genomic_DNA"/>
</dbReference>
<dbReference type="PANTHER" id="PTHR32196:SF71">
    <property type="entry name" value="AUTOINDUCER 2 IMPORT SYSTEM PERMEASE PROTEIN LSRD"/>
    <property type="match status" value="1"/>
</dbReference>
<feature type="transmembrane region" description="Helical" evidence="11">
    <location>
        <begin position="131"/>
        <end position="149"/>
    </location>
</feature>
<dbReference type="AlphaFoldDB" id="A0A7V3YGY5"/>
<proteinExistence type="predicted"/>
<evidence type="ECO:0000256" key="3">
    <source>
        <dbReference type="ARBA" id="ARBA00022448"/>
    </source>
</evidence>
<protein>
    <recommendedName>
        <fullName evidence="10">Autoinducer 2 import system permease protein LsrD</fullName>
    </recommendedName>
</protein>
<feature type="transmembrane region" description="Helical" evidence="11">
    <location>
        <begin position="169"/>
        <end position="191"/>
    </location>
</feature>